<dbReference type="RefSeq" id="WP_380138928.1">
    <property type="nucleotide sequence ID" value="NZ_JBHLUI010000010.1"/>
</dbReference>
<comment type="caution">
    <text evidence="2">The sequence shown here is derived from an EMBL/GenBank/DDBJ whole genome shotgun (WGS) entry which is preliminary data.</text>
</comment>
<reference evidence="2 3" key="1">
    <citation type="submission" date="2024-09" db="EMBL/GenBank/DDBJ databases">
        <authorList>
            <person name="Sun Q."/>
            <person name="Mori K."/>
        </authorList>
    </citation>
    <scope>NUCLEOTIDE SEQUENCE [LARGE SCALE GENOMIC DNA]</scope>
    <source>
        <strain evidence="2 3">TISTR 1856</strain>
    </source>
</reference>
<keyword evidence="3" id="KW-1185">Reference proteome</keyword>
<feature type="transmembrane region" description="Helical" evidence="1">
    <location>
        <begin position="6"/>
        <end position="27"/>
    </location>
</feature>
<dbReference type="Proteomes" id="UP001589748">
    <property type="component" value="Unassembled WGS sequence"/>
</dbReference>
<evidence type="ECO:0000256" key="1">
    <source>
        <dbReference type="SAM" id="Phobius"/>
    </source>
</evidence>
<accession>A0ABV5LTX9</accession>
<keyword evidence="1" id="KW-0812">Transmembrane</keyword>
<evidence type="ECO:0000313" key="2">
    <source>
        <dbReference type="EMBL" id="MFB9377553.1"/>
    </source>
</evidence>
<protein>
    <recommendedName>
        <fullName evidence="4">Tight adherence protein B</fullName>
    </recommendedName>
</protein>
<evidence type="ECO:0008006" key="4">
    <source>
        <dbReference type="Google" id="ProtNLM"/>
    </source>
</evidence>
<keyword evidence="1" id="KW-1133">Transmembrane helix</keyword>
<feature type="transmembrane region" description="Helical" evidence="1">
    <location>
        <begin position="187"/>
        <end position="206"/>
    </location>
</feature>
<gene>
    <name evidence="2" type="ORF">ACFFVI_11275</name>
</gene>
<organism evidence="2 3">
    <name type="scientific">Kineococcus gynurae</name>
    <dbReference type="NCBI Taxonomy" id="452979"/>
    <lineage>
        <taxon>Bacteria</taxon>
        <taxon>Bacillati</taxon>
        <taxon>Actinomycetota</taxon>
        <taxon>Actinomycetes</taxon>
        <taxon>Kineosporiales</taxon>
        <taxon>Kineosporiaceae</taxon>
        <taxon>Kineococcus</taxon>
    </lineage>
</organism>
<dbReference type="EMBL" id="JBHMDM010000005">
    <property type="protein sequence ID" value="MFB9377553.1"/>
    <property type="molecule type" value="Genomic_DNA"/>
</dbReference>
<name>A0ABV5LTX9_9ACTN</name>
<keyword evidence="1" id="KW-0472">Membrane</keyword>
<sequence length="219" mass="21877">MLSDPGSPAELLGAVLVGTGLGAAVLVRPGRLPRVASGRTSGLASGATRRATAGVPGWLQRARGRWGGPGTGPRPSVAAGAERVAALLRAGASVETAWGRAGPPGSLAPELRAVRLVVERSGAAPVPALLACATALAEAEDARATVAVATSGARTSARIVGWLPVAGLLLGWLLGAPPWEALLTTPWGRGSALLGTGLLLLGRWWAGRIVGAAQRRVAG</sequence>
<feature type="transmembrane region" description="Helical" evidence="1">
    <location>
        <begin position="159"/>
        <end position="175"/>
    </location>
</feature>
<proteinExistence type="predicted"/>
<evidence type="ECO:0000313" key="3">
    <source>
        <dbReference type="Proteomes" id="UP001589748"/>
    </source>
</evidence>